<dbReference type="InterPro" id="IPR036196">
    <property type="entry name" value="Ptyr_pPase_sf"/>
</dbReference>
<keyword evidence="1" id="KW-0059">Arsenical resistance</keyword>
<dbReference type="SUPFAM" id="SSF52788">
    <property type="entry name" value="Phosphotyrosine protein phosphatases I"/>
    <property type="match status" value="1"/>
</dbReference>
<dbReference type="PANTHER" id="PTHR43428:SF1">
    <property type="entry name" value="ARSENATE REDUCTASE"/>
    <property type="match status" value="1"/>
</dbReference>
<gene>
    <name evidence="3" type="ORF">F753_04040</name>
</gene>
<comment type="caution">
    <text evidence="3">The sequence shown here is derived from an EMBL/GenBank/DDBJ whole genome shotgun (WGS) entry which is preliminary data.</text>
</comment>
<proteinExistence type="predicted"/>
<evidence type="ECO:0000313" key="4">
    <source>
        <dbReference type="Proteomes" id="UP000017822"/>
    </source>
</evidence>
<dbReference type="Pfam" id="PF01451">
    <property type="entry name" value="LMWPc"/>
    <property type="match status" value="1"/>
</dbReference>
<dbReference type="InterPro" id="IPR023485">
    <property type="entry name" value="Ptyr_pPase"/>
</dbReference>
<evidence type="ECO:0000256" key="1">
    <source>
        <dbReference type="ARBA" id="ARBA00022849"/>
    </source>
</evidence>
<dbReference type="AlphaFoldDB" id="V4QDD3"/>
<organism evidence="3 4">
    <name type="scientific">Stutzerimonas chloritidismutans AW-1</name>
    <dbReference type="NCBI Taxonomy" id="1263865"/>
    <lineage>
        <taxon>Bacteria</taxon>
        <taxon>Pseudomonadati</taxon>
        <taxon>Pseudomonadota</taxon>
        <taxon>Gammaproteobacteria</taxon>
        <taxon>Pseudomonadales</taxon>
        <taxon>Pseudomonadaceae</taxon>
        <taxon>Stutzerimonas</taxon>
    </lineage>
</organism>
<name>V4QDD3_STUCH</name>
<dbReference type="PANTHER" id="PTHR43428">
    <property type="entry name" value="ARSENATE REDUCTASE"/>
    <property type="match status" value="1"/>
</dbReference>
<evidence type="ECO:0000313" key="3">
    <source>
        <dbReference type="EMBL" id="ESR00735.1"/>
    </source>
</evidence>
<accession>V4QDD3</accession>
<feature type="domain" description="Phosphotyrosine protein phosphatase I" evidence="2">
    <location>
        <begin position="7"/>
        <end position="142"/>
    </location>
</feature>
<evidence type="ECO:0000259" key="2">
    <source>
        <dbReference type="SMART" id="SM00226"/>
    </source>
</evidence>
<dbReference type="EMBL" id="AOFQ01000010">
    <property type="protein sequence ID" value="ESR00735.1"/>
    <property type="molecule type" value="Genomic_DNA"/>
</dbReference>
<dbReference type="Proteomes" id="UP000017822">
    <property type="component" value="Unassembled WGS sequence"/>
</dbReference>
<dbReference type="CDD" id="cd16345">
    <property type="entry name" value="LMWP_ArsC"/>
    <property type="match status" value="1"/>
</dbReference>
<dbReference type="SMART" id="SM00226">
    <property type="entry name" value="LMWPc"/>
    <property type="match status" value="1"/>
</dbReference>
<dbReference type="RefSeq" id="WP_023444238.1">
    <property type="nucleotide sequence ID" value="NZ_AOFQ01000010.1"/>
</dbReference>
<dbReference type="GO" id="GO:0046685">
    <property type="term" value="P:response to arsenic-containing substance"/>
    <property type="evidence" value="ECO:0007669"/>
    <property type="project" value="UniProtKB-KW"/>
</dbReference>
<reference evidence="3 4" key="1">
    <citation type="submission" date="2013-07" db="EMBL/GenBank/DDBJ databases">
        <authorList>
            <person name="Schaap P.J."/>
            <person name="Mehboob F."/>
            <person name="Oosterkamp M.J."/>
            <person name="de Vos W.M."/>
            <person name="Stams A.J.M."/>
            <person name="Koehorst J.J."/>
        </authorList>
    </citation>
    <scope>NUCLEOTIDE SEQUENCE [LARGE SCALE GENOMIC DNA]</scope>
    <source>
        <strain evidence="3 4">AW-1</strain>
    </source>
</reference>
<protein>
    <recommendedName>
        <fullName evidence="2">Phosphotyrosine protein phosphatase I domain-containing protein</fullName>
    </recommendedName>
</protein>
<dbReference type="Gene3D" id="3.40.50.2300">
    <property type="match status" value="1"/>
</dbReference>
<dbReference type="PATRIC" id="fig|1263865.4.peg.796"/>
<sequence length="166" mass="18091">MLHSVFAAALFLCTANSCRSILAEAVFNHLAPVSMRAVSAGSKPCGWVHPQSLKALARAGIEQTGLYSKSQEVHAQLQPDVVITLCDNAANEPCPAYFDQAFKAHWGLADPAAQQGSEEEINAVFDQTVQIIRARVERFLQLPFNKLDTSHCVNELKLIGEITLAM</sequence>